<dbReference type="AlphaFoldDB" id="A0A4R5QJB0"/>
<organism evidence="1 2">
    <name type="scientific">Dankookia rubra</name>
    <dbReference type="NCBI Taxonomy" id="1442381"/>
    <lineage>
        <taxon>Bacteria</taxon>
        <taxon>Pseudomonadati</taxon>
        <taxon>Pseudomonadota</taxon>
        <taxon>Alphaproteobacteria</taxon>
        <taxon>Acetobacterales</taxon>
        <taxon>Roseomonadaceae</taxon>
        <taxon>Dankookia</taxon>
    </lineage>
</organism>
<dbReference type="PANTHER" id="PTHR16128">
    <property type="entry name" value="FAD/NAD(P)-BINDING OXIDOREDUCTASE FAMILY PROTEIN"/>
    <property type="match status" value="1"/>
</dbReference>
<keyword evidence="2" id="KW-1185">Reference proteome</keyword>
<sequence>MAPHAPGWPALLEAVKLAPCWTVMAACAAPLPLPDGMRPGNGGPIGWAARDSSKPGRPRGAECWVVQGSHSWSRTHLEETPGTVMPALLEALSAWAGATLPAPIHAAAHRWRYSLVEVPLGRPCLVDPALGLGLAGAWCLAGQAEAAFNSGTALAAALPV</sequence>
<dbReference type="PANTHER" id="PTHR16128:SF5">
    <property type="entry name" value="FAD_NAD(P)-BINDING OXIDOREDUCTASE FAMILY PROTEIN"/>
    <property type="match status" value="1"/>
</dbReference>
<comment type="caution">
    <text evidence="1">The sequence shown here is derived from an EMBL/GenBank/DDBJ whole genome shotgun (WGS) entry which is preliminary data.</text>
</comment>
<reference evidence="1 2" key="1">
    <citation type="journal article" date="2016" name="J. Microbiol.">
        <title>Dankookia rubra gen. nov., sp. nov., an alphaproteobacterium isolated from sediment of a shallow stream.</title>
        <authorList>
            <person name="Kim W.H."/>
            <person name="Kim D.H."/>
            <person name="Kang K."/>
            <person name="Ahn T.Y."/>
        </authorList>
    </citation>
    <scope>NUCLEOTIDE SEQUENCE [LARGE SCALE GENOMIC DNA]</scope>
    <source>
        <strain evidence="1 2">JCM30602</strain>
    </source>
</reference>
<dbReference type="OrthoDB" id="5792777at2"/>
<accession>A0A4R5QJB0</accession>
<evidence type="ECO:0008006" key="3">
    <source>
        <dbReference type="Google" id="ProtNLM"/>
    </source>
</evidence>
<dbReference type="EMBL" id="SMSJ01000008">
    <property type="protein sequence ID" value="TDH62889.1"/>
    <property type="molecule type" value="Genomic_DNA"/>
</dbReference>
<proteinExistence type="predicted"/>
<dbReference type="Proteomes" id="UP000295096">
    <property type="component" value="Unassembled WGS sequence"/>
</dbReference>
<name>A0A4R5QJB0_9PROT</name>
<evidence type="ECO:0000313" key="1">
    <source>
        <dbReference type="EMBL" id="TDH62889.1"/>
    </source>
</evidence>
<dbReference type="RefSeq" id="WP_133288338.1">
    <property type="nucleotide sequence ID" value="NZ_SMSJ01000008.1"/>
</dbReference>
<gene>
    <name evidence="1" type="ORF">E2C06_09380</name>
</gene>
<protein>
    <recommendedName>
        <fullName evidence="3">FAD dependent oxidoreductase</fullName>
    </recommendedName>
</protein>
<dbReference type="Gene3D" id="3.90.660.10">
    <property type="match status" value="1"/>
</dbReference>
<evidence type="ECO:0000313" key="2">
    <source>
        <dbReference type="Proteomes" id="UP000295096"/>
    </source>
</evidence>